<keyword evidence="3" id="KW-1185">Reference proteome</keyword>
<dbReference type="Proteomes" id="UP000253509">
    <property type="component" value="Unassembled WGS sequence"/>
</dbReference>
<keyword evidence="1" id="KW-0472">Membrane</keyword>
<proteinExistence type="predicted"/>
<dbReference type="AlphaFoldDB" id="A0A366INW3"/>
<evidence type="ECO:0000313" key="2">
    <source>
        <dbReference type="EMBL" id="RBP73579.1"/>
    </source>
</evidence>
<gene>
    <name evidence="2" type="ORF">DFO65_102107</name>
</gene>
<feature type="transmembrane region" description="Helical" evidence="1">
    <location>
        <begin position="28"/>
        <end position="48"/>
    </location>
</feature>
<name>A0A366INW3_9MICO</name>
<protein>
    <submittedName>
        <fullName evidence="2">Uncharacterized protein</fullName>
    </submittedName>
</protein>
<evidence type="ECO:0000313" key="3">
    <source>
        <dbReference type="Proteomes" id="UP000253509"/>
    </source>
</evidence>
<dbReference type="EMBL" id="QNSB01000002">
    <property type="protein sequence ID" value="RBP73579.1"/>
    <property type="molecule type" value="Genomic_DNA"/>
</dbReference>
<evidence type="ECO:0000256" key="1">
    <source>
        <dbReference type="SAM" id="Phobius"/>
    </source>
</evidence>
<sequence>MNLPEFGMPERLNVPPFGEQRARLGRQIVLGLKVLAIVIVLWLIIAGVTSCVNAISNMGSTASGHHGSVGTAASSAVASGFATDSLSGLGQ</sequence>
<accession>A0A366INW3</accession>
<keyword evidence="1" id="KW-0812">Transmembrane</keyword>
<keyword evidence="1" id="KW-1133">Transmembrane helix</keyword>
<organism evidence="2 3">
    <name type="scientific">Brevibacterium celere</name>
    <dbReference type="NCBI Taxonomy" id="225845"/>
    <lineage>
        <taxon>Bacteria</taxon>
        <taxon>Bacillati</taxon>
        <taxon>Actinomycetota</taxon>
        <taxon>Actinomycetes</taxon>
        <taxon>Micrococcales</taxon>
        <taxon>Brevibacteriaceae</taxon>
        <taxon>Brevibacterium</taxon>
    </lineage>
</organism>
<comment type="caution">
    <text evidence="2">The sequence shown here is derived from an EMBL/GenBank/DDBJ whole genome shotgun (WGS) entry which is preliminary data.</text>
</comment>
<reference evidence="2 3" key="1">
    <citation type="submission" date="2018-06" db="EMBL/GenBank/DDBJ databases">
        <title>Freshwater and sediment microbial communities from various areas in North America, analyzing microbe dynamics in response to fracking.</title>
        <authorList>
            <person name="Lamendella R."/>
        </authorList>
    </citation>
    <scope>NUCLEOTIDE SEQUENCE [LARGE SCALE GENOMIC DNA]</scope>
    <source>
        <strain evidence="2 3">3b_TX</strain>
    </source>
</reference>
<dbReference type="RefSeq" id="WP_113902974.1">
    <property type="nucleotide sequence ID" value="NZ_QNSB01000002.1"/>
</dbReference>